<keyword evidence="2" id="KW-1185">Reference proteome</keyword>
<comment type="caution">
    <text evidence="1">The sequence shown here is derived from an EMBL/GenBank/DDBJ whole genome shotgun (WGS) entry which is preliminary data.</text>
</comment>
<dbReference type="Proteomes" id="UP001501705">
    <property type="component" value="Unassembled WGS sequence"/>
</dbReference>
<evidence type="ECO:0000313" key="2">
    <source>
        <dbReference type="Proteomes" id="UP001501705"/>
    </source>
</evidence>
<sequence length="147" mass="16729">MIDYHVVHPVTCLIGGAEEVGSLERSATDESYWTLVLTVPGGRSWTAAGQGLWMTFLALRREIEPLGYRLCCAGARMDAIMRKARDGNNDEVYLLTRRTLLGVQHRAWMFDYARPSTIGTVEQQKARFDKYLVTPWWRALLPGRAVR</sequence>
<gene>
    <name evidence="1" type="ORF">GCM10009804_36580</name>
</gene>
<name>A0ABN2DIA4_9ACTN</name>
<dbReference type="EMBL" id="BAAAPH010000011">
    <property type="protein sequence ID" value="GAA1576631.1"/>
    <property type="molecule type" value="Genomic_DNA"/>
</dbReference>
<organism evidence="1 2">
    <name type="scientific">Kribbella hippodromi</name>
    <dbReference type="NCBI Taxonomy" id="434347"/>
    <lineage>
        <taxon>Bacteria</taxon>
        <taxon>Bacillati</taxon>
        <taxon>Actinomycetota</taxon>
        <taxon>Actinomycetes</taxon>
        <taxon>Propionibacteriales</taxon>
        <taxon>Kribbellaceae</taxon>
        <taxon>Kribbella</taxon>
    </lineage>
</organism>
<reference evidence="1 2" key="1">
    <citation type="journal article" date="2019" name="Int. J. Syst. Evol. Microbiol.">
        <title>The Global Catalogue of Microorganisms (GCM) 10K type strain sequencing project: providing services to taxonomists for standard genome sequencing and annotation.</title>
        <authorList>
            <consortium name="The Broad Institute Genomics Platform"/>
            <consortium name="The Broad Institute Genome Sequencing Center for Infectious Disease"/>
            <person name="Wu L."/>
            <person name="Ma J."/>
        </authorList>
    </citation>
    <scope>NUCLEOTIDE SEQUENCE [LARGE SCALE GENOMIC DNA]</scope>
    <source>
        <strain evidence="1 2">JCM 15572</strain>
    </source>
</reference>
<accession>A0ABN2DIA4</accession>
<dbReference type="RefSeq" id="WP_344234769.1">
    <property type="nucleotide sequence ID" value="NZ_BAAAPH010000011.1"/>
</dbReference>
<protein>
    <submittedName>
        <fullName evidence="1">Uncharacterized protein</fullName>
    </submittedName>
</protein>
<proteinExistence type="predicted"/>
<evidence type="ECO:0000313" key="1">
    <source>
        <dbReference type="EMBL" id="GAA1576631.1"/>
    </source>
</evidence>